<proteinExistence type="predicted"/>
<dbReference type="RefSeq" id="WP_144948322.1">
    <property type="nucleotide sequence ID" value="NZ_VMQU01000028.1"/>
</dbReference>
<accession>A0A557XWS2</accession>
<protein>
    <submittedName>
        <fullName evidence="3">DUF3427 domain-containing protein</fullName>
    </submittedName>
</protein>
<feature type="non-terminal residue" evidence="3">
    <location>
        <position position="1"/>
    </location>
</feature>
<dbReference type="EMBL" id="VMQU01000028">
    <property type="protein sequence ID" value="TVS90521.1"/>
    <property type="molecule type" value="Genomic_DNA"/>
</dbReference>
<reference evidence="3 4" key="1">
    <citation type="submission" date="2019-07" db="EMBL/GenBank/DDBJ databases">
        <title>New Mycobacterium species.</title>
        <authorList>
            <person name="Tortoli E."/>
            <person name="Ghielmetti G."/>
            <person name="Friedel U."/>
            <person name="Trovato A."/>
        </authorList>
    </citation>
    <scope>NUCLEOTIDE SEQUENCE [LARGE SCALE GENOMIC DNA]</scope>
    <source>
        <strain evidence="3 4">16-83</strain>
    </source>
</reference>
<evidence type="ECO:0000256" key="1">
    <source>
        <dbReference type="SAM" id="MobiDB-lite"/>
    </source>
</evidence>
<evidence type="ECO:0000313" key="3">
    <source>
        <dbReference type="EMBL" id="TVS90521.1"/>
    </source>
</evidence>
<dbReference type="Proteomes" id="UP000320513">
    <property type="component" value="Unassembled WGS sequence"/>
</dbReference>
<evidence type="ECO:0000259" key="2">
    <source>
        <dbReference type="Pfam" id="PF11907"/>
    </source>
</evidence>
<dbReference type="Pfam" id="PF11907">
    <property type="entry name" value="DUF3427"/>
    <property type="match status" value="1"/>
</dbReference>
<dbReference type="OrthoDB" id="9776021at2"/>
<keyword evidence="4" id="KW-1185">Reference proteome</keyword>
<dbReference type="InterPro" id="IPR021835">
    <property type="entry name" value="DUF3427"/>
</dbReference>
<feature type="compositionally biased region" description="Polar residues" evidence="1">
    <location>
        <begin position="21"/>
        <end position="40"/>
    </location>
</feature>
<feature type="compositionally biased region" description="Low complexity" evidence="1">
    <location>
        <begin position="9"/>
        <end position="20"/>
    </location>
</feature>
<organism evidence="3 4">
    <name type="scientific">Mycobacterium helveticum</name>
    <dbReference type="NCBI Taxonomy" id="2592811"/>
    <lineage>
        <taxon>Bacteria</taxon>
        <taxon>Bacillati</taxon>
        <taxon>Actinomycetota</taxon>
        <taxon>Actinomycetes</taxon>
        <taxon>Mycobacteriales</taxon>
        <taxon>Mycobacteriaceae</taxon>
        <taxon>Mycobacterium</taxon>
    </lineage>
</organism>
<feature type="domain" description="DUF3427" evidence="2">
    <location>
        <begin position="26"/>
        <end position="102"/>
    </location>
</feature>
<gene>
    <name evidence="3" type="ORF">FPZ47_08790</name>
</gene>
<sequence length="110" mass="12111">SGAVPITRSSSTPMTPSSSSKVPLNNWESQSTTTSASPTGQRYIHHRQRGSHILLFVRETKNNALGTSPYVFLGPADYVSHEGERPMAITWRLRRPMPMEVFIASRAAVA</sequence>
<evidence type="ECO:0000313" key="4">
    <source>
        <dbReference type="Proteomes" id="UP000320513"/>
    </source>
</evidence>
<comment type="caution">
    <text evidence="3">The sequence shown here is derived from an EMBL/GenBank/DDBJ whole genome shotgun (WGS) entry which is preliminary data.</text>
</comment>
<feature type="region of interest" description="Disordered" evidence="1">
    <location>
        <begin position="1"/>
        <end position="43"/>
    </location>
</feature>
<dbReference type="AlphaFoldDB" id="A0A557XWS2"/>
<name>A0A557XWS2_9MYCO</name>